<feature type="transmembrane region" description="Helical" evidence="1">
    <location>
        <begin position="12"/>
        <end position="35"/>
    </location>
</feature>
<feature type="transmembrane region" description="Helical" evidence="1">
    <location>
        <begin position="41"/>
        <end position="56"/>
    </location>
</feature>
<keyword evidence="1" id="KW-0812">Transmembrane</keyword>
<keyword evidence="3" id="KW-1185">Reference proteome</keyword>
<dbReference type="RefSeq" id="WP_179457662.1">
    <property type="nucleotide sequence ID" value="NZ_BAAAPX010000001.1"/>
</dbReference>
<dbReference type="AlphaFoldDB" id="A0A852T4X3"/>
<sequence length="71" mass="7837">MSRAEQPKSALYHLVEDFFVSLLVGAAVTAVLVMIDASPRAILATALGAPGVYFLGQRYRRMRARKQDLTQ</sequence>
<keyword evidence="1" id="KW-0472">Membrane</keyword>
<dbReference type="EMBL" id="JACCBJ010000001">
    <property type="protein sequence ID" value="NYD75863.1"/>
    <property type="molecule type" value="Genomic_DNA"/>
</dbReference>
<keyword evidence="1" id="KW-1133">Transmembrane helix</keyword>
<accession>A0A852T4X3</accession>
<reference evidence="2 3" key="1">
    <citation type="submission" date="2020-07" db="EMBL/GenBank/DDBJ databases">
        <title>Sequencing the genomes of 1000 actinobacteria strains.</title>
        <authorList>
            <person name="Klenk H.-P."/>
        </authorList>
    </citation>
    <scope>NUCLEOTIDE SEQUENCE [LARGE SCALE GENOMIC DNA]</scope>
    <source>
        <strain evidence="2 3">DSM 23871</strain>
    </source>
</reference>
<organism evidence="2 3">
    <name type="scientific">Leifsonia soli</name>
    <dbReference type="NCBI Taxonomy" id="582665"/>
    <lineage>
        <taxon>Bacteria</taxon>
        <taxon>Bacillati</taxon>
        <taxon>Actinomycetota</taxon>
        <taxon>Actinomycetes</taxon>
        <taxon>Micrococcales</taxon>
        <taxon>Microbacteriaceae</taxon>
        <taxon>Leifsonia</taxon>
    </lineage>
</organism>
<proteinExistence type="predicted"/>
<evidence type="ECO:0000313" key="3">
    <source>
        <dbReference type="Proteomes" id="UP000589620"/>
    </source>
</evidence>
<gene>
    <name evidence="2" type="ORF">BJ963_003382</name>
</gene>
<evidence type="ECO:0000256" key="1">
    <source>
        <dbReference type="SAM" id="Phobius"/>
    </source>
</evidence>
<name>A0A852T4X3_9MICO</name>
<protein>
    <submittedName>
        <fullName evidence="2">Uncharacterized protein</fullName>
    </submittedName>
</protein>
<comment type="caution">
    <text evidence="2">The sequence shown here is derived from an EMBL/GenBank/DDBJ whole genome shotgun (WGS) entry which is preliminary data.</text>
</comment>
<evidence type="ECO:0000313" key="2">
    <source>
        <dbReference type="EMBL" id="NYD75863.1"/>
    </source>
</evidence>
<dbReference type="Proteomes" id="UP000589620">
    <property type="component" value="Unassembled WGS sequence"/>
</dbReference>